<proteinExistence type="predicted"/>
<dbReference type="InterPro" id="IPR025714">
    <property type="entry name" value="Methyltranfer_dom"/>
</dbReference>
<protein>
    <recommendedName>
        <fullName evidence="1">Methyltransferase domain-containing protein</fullName>
    </recommendedName>
</protein>
<dbReference type="Pfam" id="PF13847">
    <property type="entry name" value="Methyltransf_31"/>
    <property type="match status" value="1"/>
</dbReference>
<dbReference type="EMBL" id="LAZR01008689">
    <property type="protein sequence ID" value="KKM77144.1"/>
    <property type="molecule type" value="Genomic_DNA"/>
</dbReference>
<gene>
    <name evidence="2" type="ORF">LCGC14_1372940</name>
</gene>
<dbReference type="PANTHER" id="PTHR43861">
    <property type="entry name" value="TRANS-ACONITATE 2-METHYLTRANSFERASE-RELATED"/>
    <property type="match status" value="1"/>
</dbReference>
<evidence type="ECO:0000259" key="1">
    <source>
        <dbReference type="Pfam" id="PF13847"/>
    </source>
</evidence>
<sequence length="255" mass="29577">MSDSWLNPNETDEMLSPIRANGLKLLDIKPHQIGVDYGCGRGALLIPAAKQCKLMIGIDNTKESIKFLTNRIEEEKITNCCLFVRNIKEVALDNAVDFSIVNGVLEWIPVKEKVDIRSYFRRRVPEFCVPEKNPLTLQLEFLKRVYSNLKQGGKLYLGIENRYDWRYFLWKKDPHTNLMWTSIFPRRFANLRCNLAYGRPYETYTYSPKALKRLLLRAGFASVSLYEALPSYHYPKRLRPLKNPLTGSIIALAIK</sequence>
<dbReference type="AlphaFoldDB" id="A0A0F9K4U2"/>
<comment type="caution">
    <text evidence="2">The sequence shown here is derived from an EMBL/GenBank/DDBJ whole genome shotgun (WGS) entry which is preliminary data.</text>
</comment>
<dbReference type="Gene3D" id="3.40.50.150">
    <property type="entry name" value="Vaccinia Virus protein VP39"/>
    <property type="match status" value="1"/>
</dbReference>
<name>A0A0F9K4U2_9ZZZZ</name>
<feature type="domain" description="Methyltransferase" evidence="1">
    <location>
        <begin position="35"/>
        <end position="157"/>
    </location>
</feature>
<dbReference type="CDD" id="cd02440">
    <property type="entry name" value="AdoMet_MTases"/>
    <property type="match status" value="1"/>
</dbReference>
<accession>A0A0F9K4U2</accession>
<evidence type="ECO:0000313" key="2">
    <source>
        <dbReference type="EMBL" id="KKM77144.1"/>
    </source>
</evidence>
<dbReference type="InterPro" id="IPR029063">
    <property type="entry name" value="SAM-dependent_MTases_sf"/>
</dbReference>
<organism evidence="2">
    <name type="scientific">marine sediment metagenome</name>
    <dbReference type="NCBI Taxonomy" id="412755"/>
    <lineage>
        <taxon>unclassified sequences</taxon>
        <taxon>metagenomes</taxon>
        <taxon>ecological metagenomes</taxon>
    </lineage>
</organism>
<reference evidence="2" key="1">
    <citation type="journal article" date="2015" name="Nature">
        <title>Complex archaea that bridge the gap between prokaryotes and eukaryotes.</title>
        <authorList>
            <person name="Spang A."/>
            <person name="Saw J.H."/>
            <person name="Jorgensen S.L."/>
            <person name="Zaremba-Niedzwiedzka K."/>
            <person name="Martijn J."/>
            <person name="Lind A.E."/>
            <person name="van Eijk R."/>
            <person name="Schleper C."/>
            <person name="Guy L."/>
            <person name="Ettema T.J."/>
        </authorList>
    </citation>
    <scope>NUCLEOTIDE SEQUENCE</scope>
</reference>
<dbReference type="SUPFAM" id="SSF53335">
    <property type="entry name" value="S-adenosyl-L-methionine-dependent methyltransferases"/>
    <property type="match status" value="1"/>
</dbReference>